<proteinExistence type="inferred from homology"/>
<dbReference type="PANTHER" id="PTHR43000">
    <property type="entry name" value="DTDP-D-GLUCOSE 4,6-DEHYDRATASE-RELATED"/>
    <property type="match status" value="1"/>
</dbReference>
<protein>
    <submittedName>
        <fullName evidence="3">NAD-dependent epimerase/dehydratase family protein</fullName>
    </submittedName>
</protein>
<organism evidence="3 4">
    <name type="scientific">Candidatus Magnetobacterium casense</name>
    <dbReference type="NCBI Taxonomy" id="1455061"/>
    <lineage>
        <taxon>Bacteria</taxon>
        <taxon>Pseudomonadati</taxon>
        <taxon>Nitrospirota</taxon>
        <taxon>Thermodesulfovibrionia</taxon>
        <taxon>Thermodesulfovibrionales</taxon>
        <taxon>Candidatus Magnetobacteriaceae</taxon>
        <taxon>Candidatus Magnetobacterium</taxon>
    </lineage>
</organism>
<evidence type="ECO:0000259" key="2">
    <source>
        <dbReference type="Pfam" id="PF01370"/>
    </source>
</evidence>
<dbReference type="Pfam" id="PF01370">
    <property type="entry name" value="Epimerase"/>
    <property type="match status" value="1"/>
</dbReference>
<comment type="caution">
    <text evidence="3">The sequence shown here is derived from an EMBL/GenBank/DDBJ whole genome shotgun (WGS) entry which is preliminary data.</text>
</comment>
<dbReference type="RefSeq" id="WP_218252440.1">
    <property type="nucleotide sequence ID" value="NZ_JABXWD010000153.1"/>
</dbReference>
<sequence length="320" mass="35577">MKAIVTGGTGFIGSHLVEELVLRGYSVTCLVRSTSNLQWIEGFPVCILEGDCMKVDTLEGLLSDCDYVFHLAGLTKAGNADDFYCTNTSGTENLVEAAYKYVKGIKRFVHISTLAVAGPSKDGTPLSVDAHPEPVSDYGKSKLGGELAVQAYKDRLPITIIRPPAVYGPRDRDMFMLFKMIKQGILPYWGKSYYSLIYVEDLVKGIVSAIETDKTIGSTYYLSDLDVHTSDDIADAIAQELDCRYLKVTIPKGVMPVIAAIACKLTKKGIINPDKIKELIHPYWLCNSDEAVRDFGFEPKTKLKDGIRWTANWYKIHKWL</sequence>
<evidence type="ECO:0000313" key="3">
    <source>
        <dbReference type="EMBL" id="MBV6341810.1"/>
    </source>
</evidence>
<dbReference type="InterPro" id="IPR001509">
    <property type="entry name" value="Epimerase_deHydtase"/>
</dbReference>
<gene>
    <name evidence="3" type="ORF">HWQ67_09455</name>
</gene>
<dbReference type="SUPFAM" id="SSF51735">
    <property type="entry name" value="NAD(P)-binding Rossmann-fold domains"/>
    <property type="match status" value="1"/>
</dbReference>
<reference evidence="3 4" key="1">
    <citation type="journal article" date="2020" name="J Geophys Res Biogeosci">
        <title>Magnetotaxis as an Adaptation to Enable Bacterial Shuttling of Microbial Sulfur and Sulfur Cycling Across Aquatic Oxic#Anoxic Interfaces.</title>
        <authorList>
            <person name="Li J."/>
            <person name="Liu P."/>
            <person name="Wang J."/>
            <person name="Roberts A.P."/>
            <person name="Pan Y."/>
        </authorList>
    </citation>
    <scope>NUCLEOTIDE SEQUENCE [LARGE SCALE GENOMIC DNA]</scope>
    <source>
        <strain evidence="3 4">MYR-1_YQ</strain>
    </source>
</reference>
<comment type="similarity">
    <text evidence="1">Belongs to the NAD(P)-dependent epimerase/dehydratase family.</text>
</comment>
<evidence type="ECO:0000256" key="1">
    <source>
        <dbReference type="ARBA" id="ARBA00007637"/>
    </source>
</evidence>
<dbReference type="InterPro" id="IPR036291">
    <property type="entry name" value="NAD(P)-bd_dom_sf"/>
</dbReference>
<accession>A0ABS6RYT4</accession>
<dbReference type="Gene3D" id="3.40.50.720">
    <property type="entry name" value="NAD(P)-binding Rossmann-like Domain"/>
    <property type="match status" value="1"/>
</dbReference>
<evidence type="ECO:0000313" key="4">
    <source>
        <dbReference type="Proteomes" id="UP001196980"/>
    </source>
</evidence>
<feature type="domain" description="NAD-dependent epimerase/dehydratase" evidence="2">
    <location>
        <begin position="4"/>
        <end position="215"/>
    </location>
</feature>
<dbReference type="Proteomes" id="UP001196980">
    <property type="component" value="Unassembled WGS sequence"/>
</dbReference>
<keyword evidence="4" id="KW-1185">Reference proteome</keyword>
<name>A0ABS6RYT4_9BACT</name>
<dbReference type="EMBL" id="JABXWD010000153">
    <property type="protein sequence ID" value="MBV6341810.1"/>
    <property type="molecule type" value="Genomic_DNA"/>
</dbReference>